<feature type="transmembrane region" description="Helical" evidence="9">
    <location>
        <begin position="53"/>
        <end position="71"/>
    </location>
</feature>
<dbReference type="GO" id="GO:0005886">
    <property type="term" value="C:plasma membrane"/>
    <property type="evidence" value="ECO:0007669"/>
    <property type="project" value="TreeGrafter"/>
</dbReference>
<dbReference type="Gene3D" id="3.30.565.10">
    <property type="entry name" value="Histidine kinase-like ATPase, C-terminal domain"/>
    <property type="match status" value="1"/>
</dbReference>
<dbReference type="Gene3D" id="6.10.340.10">
    <property type="match status" value="1"/>
</dbReference>
<sequence length="584" mass="64232">MWHEWCISPWSLRAPKGQASRFMGKHVAEPYDLTMNTTAPGGEPVHTSIATKFMIGVTAALVTVLGVNLGLDIRQQRAQAEEDLREQARMVATQVIAMREFIARNQDRINRDSHGHFEFKYLNPAAVGRGVGQIFAEMSDYQYKQTRLQVRMAENMPDAFEVEALRRFASHPDLAEVVGYTGSGQDRVFRYMVPLKMEASCLPCHGPPAGEPDIAGYPKEGLQVGELAGALSITIPTERFEARLTQSTRSRATVIVLATGLSLALIGFLNHQLVARPLAALAGVTRRIGQGRWEVPEEVVRDLRAHQETSPLVDAIQAMSDELQALYRNLEQKVAERTRQLQEAHADLEALHRSQTEFYSAMTHEFRTPLTSIIGFSQLLLSPGGDPLTPGQREHLKDILESAQRLLQLVNDLLDASRLQAGQMPLRIAAVDLGEAVQEALAVVRPLAQQREITVTCHIPADLPLVAADDLRVLQILLNLLSNAIKFTQVGGEVALTAEARSDLVQVSVRDNGPGIPPEDHEVIFQLFRRGSAHERTGGSGLGLALAKLLVELHGGRIWVESRPGCGSTFHFTLPVHGGEPRCP</sequence>
<dbReference type="PROSITE" id="PS50109">
    <property type="entry name" value="HIS_KIN"/>
    <property type="match status" value="1"/>
</dbReference>
<evidence type="ECO:0000256" key="3">
    <source>
        <dbReference type="ARBA" id="ARBA00012438"/>
    </source>
</evidence>
<keyword evidence="7" id="KW-0902">Two-component regulatory system</keyword>
<dbReference type="Gene3D" id="1.10.287.130">
    <property type="match status" value="1"/>
</dbReference>
<keyword evidence="6 12" id="KW-0418">Kinase</keyword>
<dbReference type="InterPro" id="IPR005467">
    <property type="entry name" value="His_kinase_dom"/>
</dbReference>
<evidence type="ECO:0000256" key="2">
    <source>
        <dbReference type="ARBA" id="ARBA00004370"/>
    </source>
</evidence>
<feature type="transmembrane region" description="Helical" evidence="9">
    <location>
        <begin position="252"/>
        <end position="269"/>
    </location>
</feature>
<dbReference type="EMBL" id="PIUK01000002">
    <property type="protein sequence ID" value="MBY6274681.1"/>
    <property type="molecule type" value="Genomic_DNA"/>
</dbReference>
<protein>
    <recommendedName>
        <fullName evidence="3">histidine kinase</fullName>
        <ecNumber evidence="3">2.7.13.3</ecNumber>
    </recommendedName>
</protein>
<dbReference type="InterPro" id="IPR021796">
    <property type="entry name" value="Tll0287-like_dom"/>
</dbReference>
<dbReference type="InterPro" id="IPR004358">
    <property type="entry name" value="Sig_transdc_His_kin-like_C"/>
</dbReference>
<keyword evidence="4" id="KW-0597">Phosphoprotein</keyword>
<comment type="catalytic activity">
    <reaction evidence="1">
        <text>ATP + protein L-histidine = ADP + protein N-phospho-L-histidine.</text>
        <dbReference type="EC" id="2.7.13.3"/>
    </reaction>
</comment>
<gene>
    <name evidence="12" type="ORF">CWE10_00460</name>
</gene>
<dbReference type="GO" id="GO:0000155">
    <property type="term" value="F:phosphorelay sensor kinase activity"/>
    <property type="evidence" value="ECO:0007669"/>
    <property type="project" value="InterPro"/>
</dbReference>
<dbReference type="SMART" id="SM00387">
    <property type="entry name" value="HATPase_c"/>
    <property type="match status" value="1"/>
</dbReference>
<dbReference type="SMART" id="SM00388">
    <property type="entry name" value="HisKA"/>
    <property type="match status" value="1"/>
</dbReference>
<dbReference type="PANTHER" id="PTHR43047">
    <property type="entry name" value="TWO-COMPONENT HISTIDINE PROTEIN KINASE"/>
    <property type="match status" value="1"/>
</dbReference>
<dbReference type="AlphaFoldDB" id="A0A953I0B9"/>
<organism evidence="12 13">
    <name type="scientific">Symbiobacterium thermophilum</name>
    <dbReference type="NCBI Taxonomy" id="2734"/>
    <lineage>
        <taxon>Bacteria</taxon>
        <taxon>Bacillati</taxon>
        <taxon>Bacillota</taxon>
        <taxon>Clostridia</taxon>
        <taxon>Eubacteriales</taxon>
        <taxon>Symbiobacteriaceae</taxon>
        <taxon>Symbiobacterium</taxon>
    </lineage>
</organism>
<evidence type="ECO:0000256" key="7">
    <source>
        <dbReference type="ARBA" id="ARBA00023012"/>
    </source>
</evidence>
<keyword evidence="9" id="KW-0812">Transmembrane</keyword>
<dbReference type="InterPro" id="IPR036097">
    <property type="entry name" value="HisK_dim/P_sf"/>
</dbReference>
<evidence type="ECO:0000259" key="11">
    <source>
        <dbReference type="PROSITE" id="PS50885"/>
    </source>
</evidence>
<dbReference type="SUPFAM" id="SSF55874">
    <property type="entry name" value="ATPase domain of HSP90 chaperone/DNA topoisomerase II/histidine kinase"/>
    <property type="match status" value="1"/>
</dbReference>
<name>A0A953I0B9_SYMTR</name>
<dbReference type="PROSITE" id="PS50885">
    <property type="entry name" value="HAMP"/>
    <property type="match status" value="1"/>
</dbReference>
<dbReference type="GO" id="GO:0009927">
    <property type="term" value="F:histidine phosphotransfer kinase activity"/>
    <property type="evidence" value="ECO:0007669"/>
    <property type="project" value="TreeGrafter"/>
</dbReference>
<dbReference type="InterPro" id="IPR003594">
    <property type="entry name" value="HATPase_dom"/>
</dbReference>
<dbReference type="PRINTS" id="PR00344">
    <property type="entry name" value="BCTRLSENSOR"/>
</dbReference>
<comment type="subcellular location">
    <subcellularLocation>
        <location evidence="2">Membrane</location>
    </subcellularLocation>
</comment>
<dbReference type="SUPFAM" id="SSF47384">
    <property type="entry name" value="Homodimeric domain of signal transducing histidine kinase"/>
    <property type="match status" value="1"/>
</dbReference>
<dbReference type="CDD" id="cd00082">
    <property type="entry name" value="HisKA"/>
    <property type="match status" value="1"/>
</dbReference>
<feature type="coiled-coil region" evidence="8">
    <location>
        <begin position="313"/>
        <end position="347"/>
    </location>
</feature>
<dbReference type="InterPro" id="IPR003661">
    <property type="entry name" value="HisK_dim/P_dom"/>
</dbReference>
<dbReference type="InterPro" id="IPR003660">
    <property type="entry name" value="HAMP_dom"/>
</dbReference>
<reference evidence="12" key="1">
    <citation type="submission" date="2017-11" db="EMBL/GenBank/DDBJ databases">
        <title>Three new genomes from thermophilic consortium.</title>
        <authorList>
            <person name="Quaggio R."/>
            <person name="Amgarten D."/>
            <person name="Setubal J.C."/>
        </authorList>
    </citation>
    <scope>NUCLEOTIDE SEQUENCE</scope>
    <source>
        <strain evidence="12">ZCTH01-B2</strain>
    </source>
</reference>
<evidence type="ECO:0000256" key="8">
    <source>
        <dbReference type="SAM" id="Coils"/>
    </source>
</evidence>
<proteinExistence type="predicted"/>
<evidence type="ECO:0000313" key="13">
    <source>
        <dbReference type="Proteomes" id="UP000732377"/>
    </source>
</evidence>
<dbReference type="FunFam" id="3.30.565.10:FF:000006">
    <property type="entry name" value="Sensor histidine kinase WalK"/>
    <property type="match status" value="1"/>
</dbReference>
<keyword evidence="8" id="KW-0175">Coiled coil</keyword>
<comment type="caution">
    <text evidence="12">The sequence shown here is derived from an EMBL/GenBank/DDBJ whole genome shotgun (WGS) entry which is preliminary data.</text>
</comment>
<keyword evidence="5" id="KW-0808">Transferase</keyword>
<evidence type="ECO:0000256" key="9">
    <source>
        <dbReference type="SAM" id="Phobius"/>
    </source>
</evidence>
<dbReference type="Pfam" id="PF11845">
    <property type="entry name" value="Tll0287-like"/>
    <property type="match status" value="1"/>
</dbReference>
<dbReference type="Proteomes" id="UP000732377">
    <property type="component" value="Unassembled WGS sequence"/>
</dbReference>
<dbReference type="Pfam" id="PF00512">
    <property type="entry name" value="HisKA"/>
    <property type="match status" value="1"/>
</dbReference>
<feature type="domain" description="Histidine kinase" evidence="10">
    <location>
        <begin position="361"/>
        <end position="578"/>
    </location>
</feature>
<accession>A0A953I0B9</accession>
<dbReference type="PANTHER" id="PTHR43047:SF72">
    <property type="entry name" value="OSMOSENSING HISTIDINE PROTEIN KINASE SLN1"/>
    <property type="match status" value="1"/>
</dbReference>
<evidence type="ECO:0000259" key="10">
    <source>
        <dbReference type="PROSITE" id="PS50109"/>
    </source>
</evidence>
<evidence type="ECO:0000313" key="12">
    <source>
        <dbReference type="EMBL" id="MBY6274681.1"/>
    </source>
</evidence>
<keyword evidence="9" id="KW-1133">Transmembrane helix</keyword>
<dbReference type="Pfam" id="PF02518">
    <property type="entry name" value="HATPase_c"/>
    <property type="match status" value="1"/>
</dbReference>
<dbReference type="InterPro" id="IPR036890">
    <property type="entry name" value="HATPase_C_sf"/>
</dbReference>
<evidence type="ECO:0000256" key="5">
    <source>
        <dbReference type="ARBA" id="ARBA00022679"/>
    </source>
</evidence>
<feature type="domain" description="HAMP" evidence="11">
    <location>
        <begin position="272"/>
        <end position="328"/>
    </location>
</feature>
<evidence type="ECO:0000256" key="6">
    <source>
        <dbReference type="ARBA" id="ARBA00022777"/>
    </source>
</evidence>
<evidence type="ECO:0000256" key="1">
    <source>
        <dbReference type="ARBA" id="ARBA00000085"/>
    </source>
</evidence>
<evidence type="ECO:0000256" key="4">
    <source>
        <dbReference type="ARBA" id="ARBA00022553"/>
    </source>
</evidence>
<keyword evidence="9" id="KW-0472">Membrane</keyword>
<dbReference type="EC" id="2.7.13.3" evidence="3"/>